<feature type="domain" description="Signal transduction histidine kinase internal region" evidence="14">
    <location>
        <begin position="394"/>
        <end position="472"/>
    </location>
</feature>
<dbReference type="OrthoDB" id="138378at2"/>
<dbReference type="InterPro" id="IPR003594">
    <property type="entry name" value="HATPase_dom"/>
</dbReference>
<dbReference type="PANTHER" id="PTHR34220">
    <property type="entry name" value="SENSOR HISTIDINE KINASE YPDA"/>
    <property type="match status" value="1"/>
</dbReference>
<dbReference type="Gene3D" id="3.30.565.10">
    <property type="entry name" value="Histidine kinase-like ATPase, C-terminal domain"/>
    <property type="match status" value="1"/>
</dbReference>
<dbReference type="Gene3D" id="3.30.450.20">
    <property type="entry name" value="PAS domain"/>
    <property type="match status" value="1"/>
</dbReference>
<evidence type="ECO:0000259" key="14">
    <source>
        <dbReference type="Pfam" id="PF06580"/>
    </source>
</evidence>
<protein>
    <submittedName>
        <fullName evidence="15">Histidine kinase</fullName>
    </submittedName>
</protein>
<keyword evidence="8" id="KW-0067">ATP-binding</keyword>
<dbReference type="EMBL" id="JACRTL010000002">
    <property type="protein sequence ID" value="MBC8610385.1"/>
    <property type="molecule type" value="Genomic_DNA"/>
</dbReference>
<keyword evidence="5 12" id="KW-0812">Transmembrane</keyword>
<evidence type="ECO:0000256" key="8">
    <source>
        <dbReference type="ARBA" id="ARBA00022840"/>
    </source>
</evidence>
<keyword evidence="16" id="KW-1185">Reference proteome</keyword>
<evidence type="ECO:0000256" key="10">
    <source>
        <dbReference type="ARBA" id="ARBA00023012"/>
    </source>
</evidence>
<dbReference type="GO" id="GO:0005886">
    <property type="term" value="C:plasma membrane"/>
    <property type="evidence" value="ECO:0007669"/>
    <property type="project" value="UniProtKB-SubCell"/>
</dbReference>
<dbReference type="Pfam" id="PF06580">
    <property type="entry name" value="His_kinase"/>
    <property type="match status" value="1"/>
</dbReference>
<evidence type="ECO:0000256" key="9">
    <source>
        <dbReference type="ARBA" id="ARBA00022989"/>
    </source>
</evidence>
<feature type="transmembrane region" description="Helical" evidence="12">
    <location>
        <begin position="307"/>
        <end position="325"/>
    </location>
</feature>
<dbReference type="Proteomes" id="UP000632659">
    <property type="component" value="Unassembled WGS sequence"/>
</dbReference>
<comment type="subcellular location">
    <subcellularLocation>
        <location evidence="1">Cell membrane</location>
        <topology evidence="1">Multi-pass membrane protein</topology>
    </subcellularLocation>
</comment>
<proteinExistence type="predicted"/>
<dbReference type="PANTHER" id="PTHR34220:SF11">
    <property type="entry name" value="SENSOR PROTEIN KINASE HPTS"/>
    <property type="match status" value="1"/>
</dbReference>
<name>A0A8J6PHY5_9FIRM</name>
<keyword evidence="6" id="KW-0547">Nucleotide-binding</keyword>
<evidence type="ECO:0000256" key="1">
    <source>
        <dbReference type="ARBA" id="ARBA00004651"/>
    </source>
</evidence>
<feature type="domain" description="Histidine kinase/HSP90-like ATPase" evidence="13">
    <location>
        <begin position="492"/>
        <end position="601"/>
    </location>
</feature>
<keyword evidence="2" id="KW-1003">Cell membrane</keyword>
<dbReference type="AlphaFoldDB" id="A0A8J6PHY5"/>
<keyword evidence="11 12" id="KW-0472">Membrane</keyword>
<keyword evidence="4" id="KW-0808">Transferase</keyword>
<dbReference type="InterPro" id="IPR050640">
    <property type="entry name" value="Bact_2-comp_sensor_kinase"/>
</dbReference>
<evidence type="ECO:0000313" key="16">
    <source>
        <dbReference type="Proteomes" id="UP000632659"/>
    </source>
</evidence>
<evidence type="ECO:0000259" key="13">
    <source>
        <dbReference type="Pfam" id="PF02518"/>
    </source>
</evidence>
<dbReference type="GO" id="GO:0005524">
    <property type="term" value="F:ATP binding"/>
    <property type="evidence" value="ECO:0007669"/>
    <property type="project" value="UniProtKB-KW"/>
</dbReference>
<evidence type="ECO:0000256" key="11">
    <source>
        <dbReference type="ARBA" id="ARBA00023136"/>
    </source>
</evidence>
<keyword evidence="10" id="KW-0902">Two-component regulatory system</keyword>
<dbReference type="InterPro" id="IPR036890">
    <property type="entry name" value="HATPase_C_sf"/>
</dbReference>
<evidence type="ECO:0000256" key="7">
    <source>
        <dbReference type="ARBA" id="ARBA00022777"/>
    </source>
</evidence>
<dbReference type="SUPFAM" id="SSF55874">
    <property type="entry name" value="ATPase domain of HSP90 chaperone/DNA topoisomerase II/histidine kinase"/>
    <property type="match status" value="1"/>
</dbReference>
<gene>
    <name evidence="15" type="ORF">H8702_04510</name>
</gene>
<comment type="caution">
    <text evidence="15">The sequence shown here is derived from an EMBL/GenBank/DDBJ whole genome shotgun (WGS) entry which is preliminary data.</text>
</comment>
<reference evidence="15" key="1">
    <citation type="submission" date="2020-08" db="EMBL/GenBank/DDBJ databases">
        <title>Genome public.</title>
        <authorList>
            <person name="Liu C."/>
            <person name="Sun Q."/>
        </authorList>
    </citation>
    <scope>NUCLEOTIDE SEQUENCE</scope>
    <source>
        <strain evidence="15">NSJ-15</strain>
    </source>
</reference>
<dbReference type="RefSeq" id="WP_093989587.1">
    <property type="nucleotide sequence ID" value="NZ_FYDD01000004.1"/>
</dbReference>
<evidence type="ECO:0000313" key="15">
    <source>
        <dbReference type="EMBL" id="MBC8610385.1"/>
    </source>
</evidence>
<evidence type="ECO:0000256" key="2">
    <source>
        <dbReference type="ARBA" id="ARBA00022475"/>
    </source>
</evidence>
<keyword evidence="7 15" id="KW-0418">Kinase</keyword>
<evidence type="ECO:0000256" key="12">
    <source>
        <dbReference type="SAM" id="Phobius"/>
    </source>
</evidence>
<dbReference type="InterPro" id="IPR010559">
    <property type="entry name" value="Sig_transdc_His_kin_internal"/>
</dbReference>
<dbReference type="GO" id="GO:0000155">
    <property type="term" value="F:phosphorelay sensor kinase activity"/>
    <property type="evidence" value="ECO:0007669"/>
    <property type="project" value="InterPro"/>
</dbReference>
<evidence type="ECO:0000256" key="3">
    <source>
        <dbReference type="ARBA" id="ARBA00022553"/>
    </source>
</evidence>
<accession>A0A8J6PHY5</accession>
<evidence type="ECO:0000256" key="6">
    <source>
        <dbReference type="ARBA" id="ARBA00022741"/>
    </source>
</evidence>
<organism evidence="15 16">
    <name type="scientific">Massiliimalia timonensis</name>
    <dbReference type="NCBI Taxonomy" id="1987501"/>
    <lineage>
        <taxon>Bacteria</taxon>
        <taxon>Bacillati</taxon>
        <taxon>Bacillota</taxon>
        <taxon>Clostridia</taxon>
        <taxon>Eubacteriales</taxon>
        <taxon>Oscillospiraceae</taxon>
        <taxon>Massiliimalia</taxon>
    </lineage>
</organism>
<dbReference type="Pfam" id="PF02518">
    <property type="entry name" value="HATPase_c"/>
    <property type="match status" value="1"/>
</dbReference>
<sequence>MSPLKKLSYQAQIFLISVILIAVPSIVITTISVNRILNQVDSRYQESLLDLTTQINMNIDSMISNAEKIGTLHIVNDEVRKILTTDYSDSPSSYYSADQIMKAQLLQANQLNTNVISSIFINQYGYKFDYNFNTYSDFRDIFDNIEEWAEYARNDLDMTYVAPICHPKRENIAYQNILPLVTILRDPYTFLEIGVMGVGINFNSVTDILSSSKLPNSTIILFDQKDQAIFSTDSRYLSDKDSRLIETLSEVSAKVDAKHLSSYQDIQYAGDTFSVNTLYNSSTGWKIVHILDNTIIAEASNMSIQNLIIIFIFIAFLELVLAYFISHQLSKSINHICYQIDQCEDGKISLVSSDNQLLVNREMNRIVDSYNRLNQRLMESMHENYLIQLNEKQMELRMLQAQINPHFFYNTLNVISSIANIRNVPEIRTISTAISELLRYNLKSGSIVTLKQEVEQVARYITIQQIRFPDKFIYECALPPELEEVAIPVSSLQPLIENTIVHGFAKKEEAGYIMVNIYGELDRLHILIADNGTGIEPQKLETLQRSLQTPKVIKISDSSNFSIGLLNVHQRIQSYYGKQYGISIDSTLNKGTIVDINLPLPETEK</sequence>
<keyword evidence="9 12" id="KW-1133">Transmembrane helix</keyword>
<keyword evidence="3" id="KW-0597">Phosphoprotein</keyword>
<evidence type="ECO:0000256" key="4">
    <source>
        <dbReference type="ARBA" id="ARBA00022679"/>
    </source>
</evidence>
<feature type="transmembrane region" description="Helical" evidence="12">
    <location>
        <begin position="12"/>
        <end position="33"/>
    </location>
</feature>
<evidence type="ECO:0000256" key="5">
    <source>
        <dbReference type="ARBA" id="ARBA00022692"/>
    </source>
</evidence>